<keyword evidence="1" id="KW-0732">Signal</keyword>
<evidence type="ECO:0000313" key="3">
    <source>
        <dbReference type="Proteomes" id="UP000019489"/>
    </source>
</evidence>
<dbReference type="RefSeq" id="WP_034804170.1">
    <property type="nucleotide sequence ID" value="NZ_AWSA01000015.1"/>
</dbReference>
<feature type="chain" id="PRO_5004922807" description="Secreted protein" evidence="1">
    <location>
        <begin position="32"/>
        <end position="183"/>
    </location>
</feature>
<dbReference type="Proteomes" id="UP000019489">
    <property type="component" value="Unassembled WGS sequence"/>
</dbReference>
<sequence length="183" mass="19222">MKGTSSLSRRLLHTLVVVAVALTMTIGTAGAAGAQIIDQQNDTFVVDEYGFAPSCVQNVAPFLHLTGVMHYMVNYVQDAQGTFHFTSTVNLQGVKAVPAVLVGTEFVDLTTGPTWVSTSAFSATSSNTWPLGSPVTLTQISRGVLVSQGAEPNLLTTFTIHTTINANGVTTVDLFTGDAVCRG</sequence>
<protein>
    <recommendedName>
        <fullName evidence="4">Secreted protein</fullName>
    </recommendedName>
</protein>
<comment type="caution">
    <text evidence="2">The sequence shown here is derived from an EMBL/GenBank/DDBJ whole genome shotgun (WGS) entry which is preliminary data.</text>
</comment>
<dbReference type="EMBL" id="AWSA01000015">
    <property type="protein sequence ID" value="EWT02007.1"/>
    <property type="molecule type" value="Genomic_DNA"/>
</dbReference>
<reference evidence="2 3" key="1">
    <citation type="submission" date="2013-08" db="EMBL/GenBank/DDBJ databases">
        <title>Intrasporangium oryzae NRRL B-24470.</title>
        <authorList>
            <person name="Liu H."/>
            <person name="Wang G."/>
        </authorList>
    </citation>
    <scope>NUCLEOTIDE SEQUENCE [LARGE SCALE GENOMIC DNA]</scope>
    <source>
        <strain evidence="2 3">NRRL B-24470</strain>
    </source>
</reference>
<dbReference type="AlphaFoldDB" id="W9G9X0"/>
<evidence type="ECO:0008006" key="4">
    <source>
        <dbReference type="Google" id="ProtNLM"/>
    </source>
</evidence>
<accession>W9G9X0</accession>
<keyword evidence="3" id="KW-1185">Reference proteome</keyword>
<organism evidence="2 3">
    <name type="scientific">Intrasporangium oryzae NRRL B-24470</name>
    <dbReference type="NCBI Taxonomy" id="1386089"/>
    <lineage>
        <taxon>Bacteria</taxon>
        <taxon>Bacillati</taxon>
        <taxon>Actinomycetota</taxon>
        <taxon>Actinomycetes</taxon>
        <taxon>Micrococcales</taxon>
        <taxon>Intrasporangiaceae</taxon>
        <taxon>Intrasporangium</taxon>
    </lineage>
</organism>
<gene>
    <name evidence="2" type="ORF">N865_20200</name>
</gene>
<proteinExistence type="predicted"/>
<feature type="signal peptide" evidence="1">
    <location>
        <begin position="1"/>
        <end position="31"/>
    </location>
</feature>
<name>W9G9X0_9MICO</name>
<evidence type="ECO:0000256" key="1">
    <source>
        <dbReference type="SAM" id="SignalP"/>
    </source>
</evidence>
<evidence type="ECO:0000313" key="2">
    <source>
        <dbReference type="EMBL" id="EWT02007.1"/>
    </source>
</evidence>